<feature type="region of interest" description="Disordered" evidence="1">
    <location>
        <begin position="1"/>
        <end position="29"/>
    </location>
</feature>
<proteinExistence type="predicted"/>
<gene>
    <name evidence="2" type="ORF">CH63R_04360</name>
</gene>
<dbReference type="Proteomes" id="UP000092177">
    <property type="component" value="Chromosome 3"/>
</dbReference>
<accession>A0A1B7YJJ7</accession>
<dbReference type="OrthoDB" id="204058at2759"/>
<evidence type="ECO:0000313" key="2">
    <source>
        <dbReference type="EMBL" id="OBR12064.1"/>
    </source>
</evidence>
<dbReference type="Gene3D" id="3.40.1190.20">
    <property type="match status" value="2"/>
</dbReference>
<dbReference type="GeneID" id="28863442"/>
<dbReference type="AlphaFoldDB" id="A0A1B7YJJ7"/>
<reference evidence="3" key="1">
    <citation type="journal article" date="2017" name="BMC Genomics">
        <title>Gapless genome assembly of Colletotrichum higginsianum reveals chromosome structure and association of transposable elements with secondary metabolite gene clusters.</title>
        <authorList>
            <person name="Dallery J.-F."/>
            <person name="Lapalu N."/>
            <person name="Zampounis A."/>
            <person name="Pigne S."/>
            <person name="Luyten I."/>
            <person name="Amselem J."/>
            <person name="Wittenberg A.H.J."/>
            <person name="Zhou S."/>
            <person name="de Queiroz M.V."/>
            <person name="Robin G.P."/>
            <person name="Auger A."/>
            <person name="Hainaut M."/>
            <person name="Henrissat B."/>
            <person name="Kim K.-T."/>
            <person name="Lee Y.-H."/>
            <person name="Lespinet O."/>
            <person name="Schwartz D.C."/>
            <person name="Thon M.R."/>
            <person name="O'Connell R.J."/>
        </authorList>
    </citation>
    <scope>NUCLEOTIDE SEQUENCE [LARGE SCALE GENOMIC DNA]</scope>
    <source>
        <strain evidence="3">IMI 349063</strain>
    </source>
</reference>
<protein>
    <submittedName>
        <fullName evidence="2">D-sorbose</fullName>
    </submittedName>
</protein>
<dbReference type="PANTHER" id="PTHR42774">
    <property type="entry name" value="PHOSPHOTRANSFERASE SYSTEM TRANSPORT PROTEIN"/>
    <property type="match status" value="1"/>
</dbReference>
<sequence>MKFKVSLGVSRASCEPGRTNEPPRAPQCHPTDTDVIKCVDHPSFKVSGRRRNIVWQSAAKQYADVPRTRGGWKMPTTFEHARAPPLSQHQTNIGGSTVSHDSESVRRTKGIIADVAGNPAFQRVAWGISHIEDEPYMMAPGMDHLILVGACYVDTVMSVPHFPEEDSKLRASSLRVRRGGNCPNTVEVLQQLIAEDPPKSPPSRPLRIHLVSPLPERQSQATAQIVASLCPTTGDASQPKDEDDGPPAVSFDHCLFRKGHQAPASSYILRSEAAGTRTIVNHNSLPEMTADEFLRVAEAFKGRGRTWWHFEGRIPETTLKCIRLLRRVLDDVTISVEVEKPGRPGLRELAAEAEVVFYSKSWAEDCGYTSAEACLRSEILPQASVGAGDTFVAGMLYGLICQSDTWDTADKLGYAVELATLKVQREGFGGLGNDIQSRVGGGSSVSDQARRR</sequence>
<dbReference type="InterPro" id="IPR052562">
    <property type="entry name" value="Ketohexokinase-related"/>
</dbReference>
<dbReference type="InterPro" id="IPR029056">
    <property type="entry name" value="Ribokinase-like"/>
</dbReference>
<dbReference type="RefSeq" id="XP_018160581.1">
    <property type="nucleotide sequence ID" value="XM_018299335.1"/>
</dbReference>
<evidence type="ECO:0000256" key="1">
    <source>
        <dbReference type="SAM" id="MobiDB-lite"/>
    </source>
</evidence>
<dbReference type="EMBL" id="LTAN01000003">
    <property type="protein sequence ID" value="OBR12064.1"/>
    <property type="molecule type" value="Genomic_DNA"/>
</dbReference>
<dbReference type="SUPFAM" id="SSF53613">
    <property type="entry name" value="Ribokinase-like"/>
    <property type="match status" value="2"/>
</dbReference>
<keyword evidence="3" id="KW-1185">Reference proteome</keyword>
<organism evidence="2 3">
    <name type="scientific">Colletotrichum higginsianum (strain IMI 349063)</name>
    <name type="common">Crucifer anthracnose fungus</name>
    <dbReference type="NCBI Taxonomy" id="759273"/>
    <lineage>
        <taxon>Eukaryota</taxon>
        <taxon>Fungi</taxon>
        <taxon>Dikarya</taxon>
        <taxon>Ascomycota</taxon>
        <taxon>Pezizomycotina</taxon>
        <taxon>Sordariomycetes</taxon>
        <taxon>Hypocreomycetidae</taxon>
        <taxon>Glomerellales</taxon>
        <taxon>Glomerellaceae</taxon>
        <taxon>Colletotrichum</taxon>
        <taxon>Colletotrichum destructivum species complex</taxon>
    </lineage>
</organism>
<name>A0A1B7YJJ7_COLHI</name>
<evidence type="ECO:0000313" key="3">
    <source>
        <dbReference type="Proteomes" id="UP000092177"/>
    </source>
</evidence>
<comment type="caution">
    <text evidence="2">The sequence shown here is derived from an EMBL/GenBank/DDBJ whole genome shotgun (WGS) entry which is preliminary data.</text>
</comment>
<dbReference type="PANTHER" id="PTHR42774:SF3">
    <property type="entry name" value="KETOHEXOKINASE"/>
    <property type="match status" value="1"/>
</dbReference>
<dbReference type="VEuPathDB" id="FungiDB:CH63R_04360"/>
<dbReference type="KEGG" id="chig:CH63R_04360"/>